<dbReference type="PROSITE" id="PS50879">
    <property type="entry name" value="RNASE_H_1"/>
    <property type="match status" value="1"/>
</dbReference>
<dbReference type="InterPro" id="IPR012337">
    <property type="entry name" value="RNaseH-like_sf"/>
</dbReference>
<organism evidence="3 4">
    <name type="scientific">Lasius niger</name>
    <name type="common">Black garden ant</name>
    <dbReference type="NCBI Taxonomy" id="67767"/>
    <lineage>
        <taxon>Eukaryota</taxon>
        <taxon>Metazoa</taxon>
        <taxon>Ecdysozoa</taxon>
        <taxon>Arthropoda</taxon>
        <taxon>Hexapoda</taxon>
        <taxon>Insecta</taxon>
        <taxon>Pterygota</taxon>
        <taxon>Neoptera</taxon>
        <taxon>Endopterygota</taxon>
        <taxon>Hymenoptera</taxon>
        <taxon>Apocrita</taxon>
        <taxon>Aculeata</taxon>
        <taxon>Formicoidea</taxon>
        <taxon>Formicidae</taxon>
        <taxon>Formicinae</taxon>
        <taxon>Lasius</taxon>
        <taxon>Lasius</taxon>
    </lineage>
</organism>
<evidence type="ECO:0000313" key="3">
    <source>
        <dbReference type="EMBL" id="KMQ89676.1"/>
    </source>
</evidence>
<evidence type="ECO:0000259" key="1">
    <source>
        <dbReference type="PROSITE" id="PS50878"/>
    </source>
</evidence>
<dbReference type="PANTHER" id="PTHR33481">
    <property type="entry name" value="REVERSE TRANSCRIPTASE"/>
    <property type="match status" value="1"/>
</dbReference>
<dbReference type="InterPro" id="IPR043502">
    <property type="entry name" value="DNA/RNA_pol_sf"/>
</dbReference>
<dbReference type="GO" id="GO:0004523">
    <property type="term" value="F:RNA-DNA hybrid ribonuclease activity"/>
    <property type="evidence" value="ECO:0007669"/>
    <property type="project" value="InterPro"/>
</dbReference>
<protein>
    <submittedName>
        <fullName evidence="3">Pol-like protein</fullName>
    </submittedName>
</protein>
<dbReference type="InterPro" id="IPR000477">
    <property type="entry name" value="RT_dom"/>
</dbReference>
<dbReference type="PROSITE" id="PS50878">
    <property type="entry name" value="RT_POL"/>
    <property type="match status" value="1"/>
</dbReference>
<feature type="domain" description="RNase H type-1" evidence="2">
    <location>
        <begin position="416"/>
        <end position="550"/>
    </location>
</feature>
<dbReference type="AlphaFoldDB" id="A0A0J7KHI7"/>
<dbReference type="GO" id="GO:0071897">
    <property type="term" value="P:DNA biosynthetic process"/>
    <property type="evidence" value="ECO:0007669"/>
    <property type="project" value="UniProtKB-ARBA"/>
</dbReference>
<proteinExistence type="predicted"/>
<sequence length="674" mass="75846">MLSLPGEILEILLVILNDLLETGLFSDAWRHSLVFMIPKGTADKFRPISLTSCLLKVLERMILTRLNCRRELQFDIDGNISEVFHSFRGVPQGSILSPLLFNLYLSCCGSTLCDGCSIVQFADDVALYARSDDLEASLRQLERSAAALSVFLGSRGLTVSPAKSALMIFSRKRLNPLNFSVVVGGVPVGPVSSYRFLGVVLDPRLTGYLHAKYLNCKCSKLANVLKLLRGVWWSSHPSTLLGIFKAMIRGVIDYASFLYPMGRGGLAEALDRTQRRALRYCAGLRQSTPINIVYAETGIGPVCIRSELLARKFMVRSFSEKLNVLVDKLHDLHAIIVDRNRLLQFPGKFPLYDAYCYAKNIKYKIATFTKIPLFLFSFQTSAFAPKTESAPPSIVEDISNATVPQLVFQDNFSRIIIGRDVFFTDASKCDRYPHLNAAYFSPTLSVWGRYKLNGSFSIFSGECIAIIYVMDFILERNIRKASIFTDSKSVVEVISNPRMNRDFNYLVLALKNKLRSAQLQGIEVIIIWIPAHKGILGNETADFHAKRAALDGEPSDYLPPHTDLYMGIKQIYLESATKFMLARIAYGGKKYFELLHRCGIVNSPRCDCGAPQQDIDHVLWYCPLLRSHRQRLLDSLRRSLNSPPPYEISHLLKSPHLRTIAPIISFLQKCKINI</sequence>
<feature type="domain" description="Reverse transcriptase" evidence="1">
    <location>
        <begin position="1"/>
        <end position="201"/>
    </location>
</feature>
<dbReference type="PANTHER" id="PTHR33481:SF1">
    <property type="entry name" value="ENDONUCLEASE_EXONUCLEASE_PHOSPHATASE DOMAIN-CONTAINING PROTEIN-RELATED"/>
    <property type="match status" value="1"/>
</dbReference>
<dbReference type="GO" id="GO:0042575">
    <property type="term" value="C:DNA polymerase complex"/>
    <property type="evidence" value="ECO:0007669"/>
    <property type="project" value="UniProtKB-ARBA"/>
</dbReference>
<dbReference type="PaxDb" id="67767-A0A0J7KHI7"/>
<reference evidence="3 4" key="1">
    <citation type="submission" date="2015-04" db="EMBL/GenBank/DDBJ databases">
        <title>Lasius niger genome sequencing.</title>
        <authorList>
            <person name="Konorov E.A."/>
            <person name="Nikitin M.A."/>
            <person name="Kirill M.V."/>
            <person name="Chang P."/>
        </authorList>
    </citation>
    <scope>NUCLEOTIDE SEQUENCE [LARGE SCALE GENOMIC DNA]</scope>
    <source>
        <tissue evidence="3">Whole</tissue>
    </source>
</reference>
<evidence type="ECO:0000259" key="2">
    <source>
        <dbReference type="PROSITE" id="PS50879"/>
    </source>
</evidence>
<dbReference type="SUPFAM" id="SSF53098">
    <property type="entry name" value="Ribonuclease H-like"/>
    <property type="match status" value="1"/>
</dbReference>
<dbReference type="Gene3D" id="3.30.420.10">
    <property type="entry name" value="Ribonuclease H-like superfamily/Ribonuclease H"/>
    <property type="match status" value="1"/>
</dbReference>
<keyword evidence="4" id="KW-1185">Reference proteome</keyword>
<dbReference type="Proteomes" id="UP000036403">
    <property type="component" value="Unassembled WGS sequence"/>
</dbReference>
<dbReference type="GO" id="GO:0003676">
    <property type="term" value="F:nucleic acid binding"/>
    <property type="evidence" value="ECO:0007669"/>
    <property type="project" value="InterPro"/>
</dbReference>
<comment type="caution">
    <text evidence="3">The sequence shown here is derived from an EMBL/GenBank/DDBJ whole genome shotgun (WGS) entry which is preliminary data.</text>
</comment>
<dbReference type="Pfam" id="PF00075">
    <property type="entry name" value="RNase_H"/>
    <property type="match status" value="1"/>
</dbReference>
<dbReference type="InterPro" id="IPR036397">
    <property type="entry name" value="RNaseH_sf"/>
</dbReference>
<dbReference type="Pfam" id="PF00078">
    <property type="entry name" value="RVT_1"/>
    <property type="match status" value="1"/>
</dbReference>
<accession>A0A0J7KHI7</accession>
<dbReference type="STRING" id="67767.A0A0J7KHI7"/>
<dbReference type="EMBL" id="LBMM01007506">
    <property type="protein sequence ID" value="KMQ89676.1"/>
    <property type="molecule type" value="Genomic_DNA"/>
</dbReference>
<evidence type="ECO:0000313" key="4">
    <source>
        <dbReference type="Proteomes" id="UP000036403"/>
    </source>
</evidence>
<dbReference type="SUPFAM" id="SSF56672">
    <property type="entry name" value="DNA/RNA polymerases"/>
    <property type="match status" value="1"/>
</dbReference>
<dbReference type="InterPro" id="IPR002156">
    <property type="entry name" value="RNaseH_domain"/>
</dbReference>
<gene>
    <name evidence="3" type="ORF">RF55_10668</name>
</gene>
<dbReference type="OrthoDB" id="7555258at2759"/>
<name>A0A0J7KHI7_LASNI</name>
<dbReference type="CDD" id="cd09276">
    <property type="entry name" value="Rnase_HI_RT_non_LTR"/>
    <property type="match status" value="1"/>
</dbReference>